<protein>
    <recommendedName>
        <fullName evidence="1">HTH cro/C1-type domain-containing protein</fullName>
    </recommendedName>
</protein>
<comment type="caution">
    <text evidence="2">The sequence shown here is derived from an EMBL/GenBank/DDBJ whole genome shotgun (WGS) entry which is preliminary data.</text>
</comment>
<dbReference type="RefSeq" id="WP_189070618.1">
    <property type="nucleotide sequence ID" value="NZ_BMPE01000021.1"/>
</dbReference>
<gene>
    <name evidence="2" type="ORF">GCM10010844_38640</name>
</gene>
<dbReference type="Pfam" id="PF13560">
    <property type="entry name" value="HTH_31"/>
    <property type="match status" value="1"/>
</dbReference>
<dbReference type="InterPro" id="IPR010982">
    <property type="entry name" value="Lambda_DNA-bd_dom_sf"/>
</dbReference>
<dbReference type="SMART" id="SM00530">
    <property type="entry name" value="HTH_XRE"/>
    <property type="match status" value="1"/>
</dbReference>
<dbReference type="EMBL" id="BMPE01000021">
    <property type="protein sequence ID" value="GGL16021.1"/>
    <property type="molecule type" value="Genomic_DNA"/>
</dbReference>
<sequence>MNKEVVRQVKAMMKEDGITQDVLAERMQVERIYVNRMLTASTSLMPKRWRQLLDVLGLEVVIQRKQKR</sequence>
<name>A0ABQ2FQA7_9DEIO</name>
<dbReference type="PROSITE" id="PS50943">
    <property type="entry name" value="HTH_CROC1"/>
    <property type="match status" value="1"/>
</dbReference>
<dbReference type="Gene3D" id="1.10.260.40">
    <property type="entry name" value="lambda repressor-like DNA-binding domains"/>
    <property type="match status" value="1"/>
</dbReference>
<evidence type="ECO:0000259" key="1">
    <source>
        <dbReference type="PROSITE" id="PS50943"/>
    </source>
</evidence>
<evidence type="ECO:0000313" key="3">
    <source>
        <dbReference type="Proteomes" id="UP000604341"/>
    </source>
</evidence>
<dbReference type="CDD" id="cd00093">
    <property type="entry name" value="HTH_XRE"/>
    <property type="match status" value="1"/>
</dbReference>
<dbReference type="Proteomes" id="UP000604341">
    <property type="component" value="Unassembled WGS sequence"/>
</dbReference>
<accession>A0ABQ2FQA7</accession>
<dbReference type="SUPFAM" id="SSF47413">
    <property type="entry name" value="lambda repressor-like DNA-binding domains"/>
    <property type="match status" value="1"/>
</dbReference>
<dbReference type="InterPro" id="IPR001387">
    <property type="entry name" value="Cro/C1-type_HTH"/>
</dbReference>
<organism evidence="2 3">
    <name type="scientific">Deinococcus radiotolerans</name>
    <dbReference type="NCBI Taxonomy" id="1309407"/>
    <lineage>
        <taxon>Bacteria</taxon>
        <taxon>Thermotogati</taxon>
        <taxon>Deinococcota</taxon>
        <taxon>Deinococci</taxon>
        <taxon>Deinococcales</taxon>
        <taxon>Deinococcaceae</taxon>
        <taxon>Deinococcus</taxon>
    </lineage>
</organism>
<feature type="domain" description="HTH cro/C1-type" evidence="1">
    <location>
        <begin position="9"/>
        <end position="63"/>
    </location>
</feature>
<reference evidence="3" key="1">
    <citation type="journal article" date="2019" name="Int. J. Syst. Evol. Microbiol.">
        <title>The Global Catalogue of Microorganisms (GCM) 10K type strain sequencing project: providing services to taxonomists for standard genome sequencing and annotation.</title>
        <authorList>
            <consortium name="The Broad Institute Genomics Platform"/>
            <consortium name="The Broad Institute Genome Sequencing Center for Infectious Disease"/>
            <person name="Wu L."/>
            <person name="Ma J."/>
        </authorList>
    </citation>
    <scope>NUCLEOTIDE SEQUENCE [LARGE SCALE GENOMIC DNA]</scope>
    <source>
        <strain evidence="3">JCM 19173</strain>
    </source>
</reference>
<keyword evidence="3" id="KW-1185">Reference proteome</keyword>
<proteinExistence type="predicted"/>
<evidence type="ECO:0000313" key="2">
    <source>
        <dbReference type="EMBL" id="GGL16021.1"/>
    </source>
</evidence>